<dbReference type="SUPFAM" id="SSF82607">
    <property type="entry name" value="YbaB-like"/>
    <property type="match status" value="1"/>
</dbReference>
<sequence>MVTVLNNHREGRGEALGGLVTVTASPDGRITGVRLDPGLRFVHVDQMAAAVLTAANAALDDALPDPHADEMARFTGALTEALNHLGRP</sequence>
<gene>
    <name evidence="1" type="ORF">J2S43_002886</name>
</gene>
<comment type="caution">
    <text evidence="1">The sequence shown here is derived from an EMBL/GenBank/DDBJ whole genome shotgun (WGS) entry which is preliminary data.</text>
</comment>
<dbReference type="Pfam" id="PF02575">
    <property type="entry name" value="YbaB_DNA_bd"/>
    <property type="match status" value="1"/>
</dbReference>
<evidence type="ECO:0000313" key="1">
    <source>
        <dbReference type="EMBL" id="MDP9794374.1"/>
    </source>
</evidence>
<accession>A0ABT9MSL9</accession>
<evidence type="ECO:0000313" key="2">
    <source>
        <dbReference type="Proteomes" id="UP001240984"/>
    </source>
</evidence>
<keyword evidence="2" id="KW-1185">Reference proteome</keyword>
<protein>
    <submittedName>
        <fullName evidence="1">DNA-binding protein YbaB</fullName>
    </submittedName>
</protein>
<organism evidence="1 2">
    <name type="scientific">Catenuloplanes nepalensis</name>
    <dbReference type="NCBI Taxonomy" id="587533"/>
    <lineage>
        <taxon>Bacteria</taxon>
        <taxon>Bacillati</taxon>
        <taxon>Actinomycetota</taxon>
        <taxon>Actinomycetes</taxon>
        <taxon>Micromonosporales</taxon>
        <taxon>Micromonosporaceae</taxon>
        <taxon>Catenuloplanes</taxon>
    </lineage>
</organism>
<dbReference type="InterPro" id="IPR036894">
    <property type="entry name" value="YbaB-like_sf"/>
</dbReference>
<dbReference type="GO" id="GO:0003677">
    <property type="term" value="F:DNA binding"/>
    <property type="evidence" value="ECO:0007669"/>
    <property type="project" value="UniProtKB-KW"/>
</dbReference>
<dbReference type="Gene3D" id="3.30.1310.10">
    <property type="entry name" value="Nucleoid-associated protein YbaB-like domain"/>
    <property type="match status" value="1"/>
</dbReference>
<keyword evidence="1" id="KW-0238">DNA-binding</keyword>
<name>A0ABT9MSL9_9ACTN</name>
<dbReference type="EMBL" id="JAUSRA010000001">
    <property type="protein sequence ID" value="MDP9794374.1"/>
    <property type="molecule type" value="Genomic_DNA"/>
</dbReference>
<dbReference type="Proteomes" id="UP001240984">
    <property type="component" value="Unassembled WGS sequence"/>
</dbReference>
<reference evidence="1 2" key="1">
    <citation type="submission" date="2023-07" db="EMBL/GenBank/DDBJ databases">
        <title>Sequencing the genomes of 1000 actinobacteria strains.</title>
        <authorList>
            <person name="Klenk H.-P."/>
        </authorList>
    </citation>
    <scope>NUCLEOTIDE SEQUENCE [LARGE SCALE GENOMIC DNA]</scope>
    <source>
        <strain evidence="1 2">DSM 44710</strain>
    </source>
</reference>
<dbReference type="InterPro" id="IPR004401">
    <property type="entry name" value="YbaB/EbfC"/>
</dbReference>
<proteinExistence type="predicted"/>